<dbReference type="InterPro" id="IPR036188">
    <property type="entry name" value="FAD/NAD-bd_sf"/>
</dbReference>
<evidence type="ECO:0000256" key="1">
    <source>
        <dbReference type="ARBA" id="ARBA00023002"/>
    </source>
</evidence>
<feature type="domain" description="FAD/NAD(P)-binding" evidence="2">
    <location>
        <begin position="20"/>
        <end position="333"/>
    </location>
</feature>
<dbReference type="Gene3D" id="3.50.50.60">
    <property type="entry name" value="FAD/NAD(P)-binding domain"/>
    <property type="match status" value="3"/>
</dbReference>
<dbReference type="EMBL" id="MTHB01000257">
    <property type="protein sequence ID" value="OXC73058.1"/>
    <property type="molecule type" value="Genomic_DNA"/>
</dbReference>
<keyword evidence="1" id="KW-0560">Oxidoreductase</keyword>
<dbReference type="PANTHER" id="PTHR42949">
    <property type="entry name" value="ANAEROBIC GLYCEROL-3-PHOSPHATE DEHYDROGENASE SUBUNIT B"/>
    <property type="match status" value="1"/>
</dbReference>
<evidence type="ECO:0000313" key="4">
    <source>
        <dbReference type="EMBL" id="OXC73058.1"/>
    </source>
</evidence>
<dbReference type="GO" id="GO:0016491">
    <property type="term" value="F:oxidoreductase activity"/>
    <property type="evidence" value="ECO:0007669"/>
    <property type="project" value="UniProtKB-KW"/>
</dbReference>
<name>A0A226WR27_CABSO</name>
<dbReference type="PANTHER" id="PTHR42949:SF3">
    <property type="entry name" value="ANAEROBIC GLYCEROL-3-PHOSPHATE DEHYDROGENASE SUBUNIT B"/>
    <property type="match status" value="1"/>
</dbReference>
<evidence type="ECO:0000259" key="3">
    <source>
        <dbReference type="Pfam" id="PF17806"/>
    </source>
</evidence>
<dbReference type="Pfam" id="PF07992">
    <property type="entry name" value="Pyr_redox_2"/>
    <property type="match status" value="1"/>
</dbReference>
<sequence length="546" mass="57539">MEYDPASVAGKQPPIADETDLLVIGAGPAGLAAALAASNRGVRVTLIDENPVPFETMGEEIPLHFGSRMGTVVANRNAMLEALLESTPVLADALEAGVDVRLGTIAWGLFPQRPTAAWIDGRVAGLADENRAYLMRFKQVIVASGSRDMGLAFPGWERPGVMGAGAAYRLAMTYDALSARVAVVVGSSTATLQIANALADKGVRIAAVIEQGEAVTGDAALLAQLVAKGTQVLTGHVIERAEGATGSGDVEAVTVAAVDANGRHRKDELTRLACDTVLLGIATVPAIELLEAAGCDTAFIPERSGHVARIDEAQRTSLPFVLAAGDCAGTWTDKTIAPSIARREGRIAAAAALSALGVNNQDVAEEAPVVPNALHTDSAQERCAWVRASVIEADGEPYVCQCEEVTAAEILSVRPPRYIGWETNTDDEHPHTLAQLAGDGPPNPDIVKRLTRACMGPCQGRRCREQVAALLSIGSGTELATIPLATFRSPVRPLPLRQLAALEEVPELGEHWDSWFGMASQWVPFWRPVPLYTAAGRERGTSVASE</sequence>
<comment type="caution">
    <text evidence="4">The sequence shown here is derived from an EMBL/GenBank/DDBJ whole genome shotgun (WGS) entry which is preliminary data.</text>
</comment>
<dbReference type="InterPro" id="IPR041854">
    <property type="entry name" value="BFD-like_2Fe2S-bd_dom_sf"/>
</dbReference>
<evidence type="ECO:0000259" key="2">
    <source>
        <dbReference type="Pfam" id="PF07992"/>
    </source>
</evidence>
<dbReference type="AlphaFoldDB" id="A0A226WR27"/>
<dbReference type="InterPro" id="IPR041117">
    <property type="entry name" value="SoxA_A3"/>
</dbReference>
<dbReference type="PRINTS" id="PR00411">
    <property type="entry name" value="PNDRDTASEI"/>
</dbReference>
<dbReference type="InterPro" id="IPR051691">
    <property type="entry name" value="Metab_Enz_Cyan_OpOx_G3PDH"/>
</dbReference>
<gene>
    <name evidence="4" type="ORF">BSU04_38885</name>
</gene>
<dbReference type="Pfam" id="PF17806">
    <property type="entry name" value="SO_alpha_A3"/>
    <property type="match status" value="1"/>
</dbReference>
<reference evidence="5" key="1">
    <citation type="submission" date="2017-01" db="EMBL/GenBank/DDBJ databases">
        <title>Genome Analysis of Deinococcus marmoris KOPRI26562.</title>
        <authorList>
            <person name="Kim J.H."/>
            <person name="Oh H.-M."/>
        </authorList>
    </citation>
    <scope>NUCLEOTIDE SEQUENCE [LARGE SCALE GENOMIC DNA]</scope>
    <source>
        <strain evidence="5">PAMC 26633</strain>
    </source>
</reference>
<evidence type="ECO:0000313" key="5">
    <source>
        <dbReference type="Proteomes" id="UP000214720"/>
    </source>
</evidence>
<dbReference type="Proteomes" id="UP000214720">
    <property type="component" value="Unassembled WGS sequence"/>
</dbReference>
<dbReference type="CDD" id="cd19946">
    <property type="entry name" value="GlpA-like_Fer2_BFD-like"/>
    <property type="match status" value="1"/>
</dbReference>
<dbReference type="InterPro" id="IPR023753">
    <property type="entry name" value="FAD/NAD-binding_dom"/>
</dbReference>
<dbReference type="SUPFAM" id="SSF51905">
    <property type="entry name" value="FAD/NAD(P)-binding domain"/>
    <property type="match status" value="1"/>
</dbReference>
<dbReference type="PRINTS" id="PR00368">
    <property type="entry name" value="FADPNR"/>
</dbReference>
<organism evidence="4 5">
    <name type="scientific">Caballeronia sordidicola</name>
    <name type="common">Burkholderia sordidicola</name>
    <dbReference type="NCBI Taxonomy" id="196367"/>
    <lineage>
        <taxon>Bacteria</taxon>
        <taxon>Pseudomonadati</taxon>
        <taxon>Pseudomonadota</taxon>
        <taxon>Betaproteobacteria</taxon>
        <taxon>Burkholderiales</taxon>
        <taxon>Burkholderiaceae</taxon>
        <taxon>Caballeronia</taxon>
    </lineage>
</organism>
<dbReference type="Gene3D" id="1.10.10.1100">
    <property type="entry name" value="BFD-like [2Fe-2S]-binding domain"/>
    <property type="match status" value="1"/>
</dbReference>
<proteinExistence type="predicted"/>
<protein>
    <submittedName>
        <fullName evidence="4">Sarcosine oxidase alpha subunit</fullName>
    </submittedName>
</protein>
<feature type="domain" description="SoxA A3" evidence="3">
    <location>
        <begin position="437"/>
        <end position="501"/>
    </location>
</feature>
<accession>A0A226WR27</accession>